<dbReference type="Proteomes" id="UP001172101">
    <property type="component" value="Unassembled WGS sequence"/>
</dbReference>
<proteinExistence type="predicted"/>
<comment type="caution">
    <text evidence="1">The sequence shown here is derived from an EMBL/GenBank/DDBJ whole genome shotgun (WGS) entry which is preliminary data.</text>
</comment>
<dbReference type="EMBL" id="JAUIRO010000004">
    <property type="protein sequence ID" value="KAK0717144.1"/>
    <property type="molecule type" value="Genomic_DNA"/>
</dbReference>
<accession>A0AA40AJR8</accession>
<protein>
    <submittedName>
        <fullName evidence="1">Uncharacterized protein</fullName>
    </submittedName>
</protein>
<reference evidence="1" key="1">
    <citation type="submission" date="2023-06" db="EMBL/GenBank/DDBJ databases">
        <title>Genome-scale phylogeny and comparative genomics of the fungal order Sordariales.</title>
        <authorList>
            <consortium name="Lawrence Berkeley National Laboratory"/>
            <person name="Hensen N."/>
            <person name="Bonometti L."/>
            <person name="Westerberg I."/>
            <person name="Brannstrom I.O."/>
            <person name="Guillou S."/>
            <person name="Cros-Aarteil S."/>
            <person name="Calhoun S."/>
            <person name="Haridas S."/>
            <person name="Kuo A."/>
            <person name="Mondo S."/>
            <person name="Pangilinan J."/>
            <person name="Riley R."/>
            <person name="LaButti K."/>
            <person name="Andreopoulos B."/>
            <person name="Lipzen A."/>
            <person name="Chen C."/>
            <person name="Yanf M."/>
            <person name="Daum C."/>
            <person name="Ng V."/>
            <person name="Clum A."/>
            <person name="Steindorff A."/>
            <person name="Ohm R."/>
            <person name="Martin F."/>
            <person name="Silar P."/>
            <person name="Natvig D."/>
            <person name="Lalanne C."/>
            <person name="Gautier V."/>
            <person name="Ament-velasquez S.L."/>
            <person name="Kruys A."/>
            <person name="Hutchinson M.I."/>
            <person name="Powell A.J."/>
            <person name="Barry K."/>
            <person name="Miller A.N."/>
            <person name="Grigoriev I.V."/>
            <person name="Debuchy R."/>
            <person name="Gladieux P."/>
            <person name="Thoren M.H."/>
            <person name="Johannesson H."/>
        </authorList>
    </citation>
    <scope>NUCLEOTIDE SEQUENCE</scope>
    <source>
        <strain evidence="1">SMH2392-1A</strain>
    </source>
</reference>
<keyword evidence="2" id="KW-1185">Reference proteome</keyword>
<dbReference type="AlphaFoldDB" id="A0AA40AJR8"/>
<dbReference type="RefSeq" id="XP_060295937.1">
    <property type="nucleotide sequence ID" value="XM_060439839.1"/>
</dbReference>
<sequence>MPAQANSNATSPILEYFDTVSHSKLGAPALFRCWAYADDLSMVVWSRSYRDNCRPLTQLHKKLIDIFGKPADGDFEPIEISDEVEESIHQQPASGEEMDGRPEDWEEIDWNANELGVEFGPEKYAIIHYRRYGPKPEPSDVPEIPDLKIISSISRLRWNDE</sequence>
<evidence type="ECO:0000313" key="2">
    <source>
        <dbReference type="Proteomes" id="UP001172101"/>
    </source>
</evidence>
<gene>
    <name evidence="1" type="ORF">B0T26DRAFT_675502</name>
</gene>
<name>A0AA40AJR8_9PEZI</name>
<organism evidence="1 2">
    <name type="scientific">Lasiosphaeria miniovina</name>
    <dbReference type="NCBI Taxonomy" id="1954250"/>
    <lineage>
        <taxon>Eukaryota</taxon>
        <taxon>Fungi</taxon>
        <taxon>Dikarya</taxon>
        <taxon>Ascomycota</taxon>
        <taxon>Pezizomycotina</taxon>
        <taxon>Sordariomycetes</taxon>
        <taxon>Sordariomycetidae</taxon>
        <taxon>Sordariales</taxon>
        <taxon>Lasiosphaeriaceae</taxon>
        <taxon>Lasiosphaeria</taxon>
    </lineage>
</organism>
<dbReference type="GeneID" id="85323109"/>
<evidence type="ECO:0000313" key="1">
    <source>
        <dbReference type="EMBL" id="KAK0717144.1"/>
    </source>
</evidence>